<dbReference type="EMBL" id="CAUEEQ010008329">
    <property type="protein sequence ID" value="CAJ0932174.1"/>
    <property type="molecule type" value="Genomic_DNA"/>
</dbReference>
<comment type="caution">
    <text evidence="2">The sequence shown here is derived from an EMBL/GenBank/DDBJ whole genome shotgun (WGS) entry which is preliminary data.</text>
</comment>
<evidence type="ECO:0008006" key="4">
    <source>
        <dbReference type="Google" id="ProtNLM"/>
    </source>
</evidence>
<evidence type="ECO:0000256" key="1">
    <source>
        <dbReference type="SAM" id="MobiDB-lite"/>
    </source>
</evidence>
<gene>
    <name evidence="2" type="ORF">RIMI_LOCUS4995001</name>
</gene>
<accession>A0ABN9L3C9</accession>
<keyword evidence="3" id="KW-1185">Reference proteome</keyword>
<feature type="compositionally biased region" description="Low complexity" evidence="1">
    <location>
        <begin position="106"/>
        <end position="122"/>
    </location>
</feature>
<evidence type="ECO:0000313" key="2">
    <source>
        <dbReference type="EMBL" id="CAJ0932174.1"/>
    </source>
</evidence>
<sequence>MAMCAMLVEAVDKCTSRIYRVTLTVSACTKQRRNRSGQQPPLNYCGTQFPPFIIRRGSRHSRTPESQMLPDSRKRRRRNNDVSQLPQTKRSNRSQTFQDWEAEAESLGSDSSNGSLDRSSGSENPQTMAGSGPATPQPVSVPEQSALNQGPYVHINQILKEAHFSSLQQRGCPSS</sequence>
<feature type="region of interest" description="Disordered" evidence="1">
    <location>
        <begin position="30"/>
        <end position="148"/>
    </location>
</feature>
<proteinExistence type="predicted"/>
<reference evidence="2" key="1">
    <citation type="submission" date="2023-07" db="EMBL/GenBank/DDBJ databases">
        <authorList>
            <person name="Stuckert A."/>
        </authorList>
    </citation>
    <scope>NUCLEOTIDE SEQUENCE</scope>
</reference>
<protein>
    <recommendedName>
        <fullName evidence="4">Protein FAM104A</fullName>
    </recommendedName>
</protein>
<dbReference type="InterPro" id="IPR029222">
    <property type="entry name" value="VCF1/2-like"/>
</dbReference>
<dbReference type="PANTHER" id="PTHR34763">
    <property type="entry name" value="PROTEIN FAM104A"/>
    <property type="match status" value="1"/>
</dbReference>
<dbReference type="Proteomes" id="UP001176940">
    <property type="component" value="Unassembled WGS sequence"/>
</dbReference>
<organism evidence="2 3">
    <name type="scientific">Ranitomeya imitator</name>
    <name type="common">mimic poison frog</name>
    <dbReference type="NCBI Taxonomy" id="111125"/>
    <lineage>
        <taxon>Eukaryota</taxon>
        <taxon>Metazoa</taxon>
        <taxon>Chordata</taxon>
        <taxon>Craniata</taxon>
        <taxon>Vertebrata</taxon>
        <taxon>Euteleostomi</taxon>
        <taxon>Amphibia</taxon>
        <taxon>Batrachia</taxon>
        <taxon>Anura</taxon>
        <taxon>Neobatrachia</taxon>
        <taxon>Hyloidea</taxon>
        <taxon>Dendrobatidae</taxon>
        <taxon>Dendrobatinae</taxon>
        <taxon>Ranitomeya</taxon>
    </lineage>
</organism>
<dbReference type="PANTHER" id="PTHR34763:SF1">
    <property type="entry name" value="PROTEIN FAM104A"/>
    <property type="match status" value="1"/>
</dbReference>
<evidence type="ECO:0000313" key="3">
    <source>
        <dbReference type="Proteomes" id="UP001176940"/>
    </source>
</evidence>
<name>A0ABN9L3C9_9NEOB</name>
<dbReference type="Pfam" id="PF15434">
    <property type="entry name" value="FAM104"/>
    <property type="match status" value="1"/>
</dbReference>
<feature type="compositionally biased region" description="Polar residues" evidence="1">
    <location>
        <begin position="81"/>
        <end position="98"/>
    </location>
</feature>